<dbReference type="InterPro" id="IPR002611">
    <property type="entry name" value="IstB_ATP-bd"/>
</dbReference>
<feature type="region of interest" description="Disordered" evidence="1">
    <location>
        <begin position="228"/>
        <end position="255"/>
    </location>
</feature>
<dbReference type="EMBL" id="PYYB01000001">
    <property type="protein sequence ID" value="PTL59275.1"/>
    <property type="molecule type" value="Genomic_DNA"/>
</dbReference>
<dbReference type="PANTHER" id="PTHR30050">
    <property type="entry name" value="CHROMOSOMAL REPLICATION INITIATOR PROTEIN DNAA"/>
    <property type="match status" value="1"/>
</dbReference>
<comment type="caution">
    <text evidence="3">The sequence shown here is derived from an EMBL/GenBank/DDBJ whole genome shotgun (WGS) entry which is preliminary data.</text>
</comment>
<feature type="domain" description="IstB-like ATP-binding" evidence="2">
    <location>
        <begin position="83"/>
        <end position="228"/>
    </location>
</feature>
<dbReference type="SUPFAM" id="SSF52540">
    <property type="entry name" value="P-loop containing nucleoside triphosphate hydrolases"/>
    <property type="match status" value="1"/>
</dbReference>
<accession>A0A2T4UJ89</accession>
<evidence type="ECO:0000313" key="3">
    <source>
        <dbReference type="EMBL" id="PTL59275.1"/>
    </source>
</evidence>
<evidence type="ECO:0000256" key="1">
    <source>
        <dbReference type="SAM" id="MobiDB-lite"/>
    </source>
</evidence>
<reference evidence="3 4" key="1">
    <citation type="submission" date="2018-03" db="EMBL/GenBank/DDBJ databases">
        <title>Aquarubrobacter algicola gen. nov., sp. nov., a novel actinobacterium isolated from shallow eutrophic lake during the end of cyanobacterial harmful algal blooms.</title>
        <authorList>
            <person name="Chun S.J."/>
        </authorList>
    </citation>
    <scope>NUCLEOTIDE SEQUENCE [LARGE SCALE GENOMIC DNA]</scope>
    <source>
        <strain evidence="3 4">Seoho-28</strain>
    </source>
</reference>
<dbReference type="GO" id="GO:0005524">
    <property type="term" value="F:ATP binding"/>
    <property type="evidence" value="ECO:0007669"/>
    <property type="project" value="InterPro"/>
</dbReference>
<evidence type="ECO:0000313" key="4">
    <source>
        <dbReference type="Proteomes" id="UP000240739"/>
    </source>
</evidence>
<dbReference type="GO" id="GO:0006260">
    <property type="term" value="P:DNA replication"/>
    <property type="evidence" value="ECO:0007669"/>
    <property type="project" value="TreeGrafter"/>
</dbReference>
<dbReference type="OrthoDB" id="9770694at2"/>
<keyword evidence="4" id="KW-1185">Reference proteome</keyword>
<protein>
    <recommendedName>
        <fullName evidence="2">IstB-like ATP-binding domain-containing protein</fullName>
    </recommendedName>
</protein>
<organism evidence="3 4">
    <name type="scientific">Paraconexibacter algicola</name>
    <dbReference type="NCBI Taxonomy" id="2133960"/>
    <lineage>
        <taxon>Bacteria</taxon>
        <taxon>Bacillati</taxon>
        <taxon>Actinomycetota</taxon>
        <taxon>Thermoleophilia</taxon>
        <taxon>Solirubrobacterales</taxon>
        <taxon>Paraconexibacteraceae</taxon>
        <taxon>Paraconexibacter</taxon>
    </lineage>
</organism>
<name>A0A2T4UJ89_9ACTN</name>
<evidence type="ECO:0000259" key="2">
    <source>
        <dbReference type="Pfam" id="PF01695"/>
    </source>
</evidence>
<dbReference type="Proteomes" id="UP000240739">
    <property type="component" value="Unassembled WGS sequence"/>
</dbReference>
<sequence length="255" mass="29002">MPRPWVCPFDLCDGSALLVDEATRTSRPCRCRPQMLSARRTTSLARSIPKKYRGLSLDREPIASMPDGTRRVVGAYLRDLDEHVRTGRGLWFFGDVGTGKTTLAMLVSQAALDRGHSVAIYSLPRLLAEIRTTFDEDTEHSYIDLLDRLTEVDLLHIDDVGAEKTSPWVLEQLYSIINTRYEEERAVMITTNLVDDEELREQITPRTVSRLREMCELVPLFGADNRLREDWDDHQPQPGRAGVESSVADWLQQSS</sequence>
<dbReference type="CDD" id="cd00009">
    <property type="entry name" value="AAA"/>
    <property type="match status" value="1"/>
</dbReference>
<proteinExistence type="predicted"/>
<dbReference type="PANTHER" id="PTHR30050:SF4">
    <property type="entry name" value="ATP-BINDING PROTEIN RV3427C IN INSERTION SEQUENCE-RELATED"/>
    <property type="match status" value="1"/>
</dbReference>
<dbReference type="Gene3D" id="3.40.50.300">
    <property type="entry name" value="P-loop containing nucleotide triphosphate hydrolases"/>
    <property type="match status" value="1"/>
</dbReference>
<dbReference type="InterPro" id="IPR027417">
    <property type="entry name" value="P-loop_NTPase"/>
</dbReference>
<dbReference type="AlphaFoldDB" id="A0A2T4UJ89"/>
<dbReference type="RefSeq" id="WP_107567749.1">
    <property type="nucleotide sequence ID" value="NZ_PYYB01000001.1"/>
</dbReference>
<gene>
    <name evidence="3" type="ORF">C7Y72_06225</name>
</gene>
<dbReference type="Pfam" id="PF01695">
    <property type="entry name" value="IstB_IS21"/>
    <property type="match status" value="1"/>
</dbReference>